<evidence type="ECO:0000313" key="5">
    <source>
        <dbReference type="Proteomes" id="UP001301958"/>
    </source>
</evidence>
<sequence length="268" mass="29920">MFHTPAPKAFRTGILSRSRGSGVLIYGPPGTGKTMLIKALAKEADMRMVSVSYGDLQSKYYEEAESKIRKLFAYARRHHPCAIFIDEADGCLRSRTAMNAQRGDITFLNQFLSEIDGISARPNRMPIVMAATNHPANIDEGILRRLSRRILVGLPDVKGREAILKLHLADEKLEVEGEDADALIMDLARSTHDYTGCDLRDLVERAALQAIQDVYKKEEAAERPRLGGENRVITREHLWAAKSTMRPSPKTDLAKIDEFHGKHGTVGR</sequence>
<dbReference type="GO" id="GO:0051301">
    <property type="term" value="P:cell division"/>
    <property type="evidence" value="ECO:0007669"/>
    <property type="project" value="UniProtKB-KW"/>
</dbReference>
<keyword evidence="5" id="KW-1185">Reference proteome</keyword>
<reference evidence="4" key="1">
    <citation type="journal article" date="2023" name="Mol. Phylogenet. Evol.">
        <title>Genome-scale phylogeny and comparative genomics of the fungal order Sordariales.</title>
        <authorList>
            <person name="Hensen N."/>
            <person name="Bonometti L."/>
            <person name="Westerberg I."/>
            <person name="Brannstrom I.O."/>
            <person name="Guillou S."/>
            <person name="Cros-Aarteil S."/>
            <person name="Calhoun S."/>
            <person name="Haridas S."/>
            <person name="Kuo A."/>
            <person name="Mondo S."/>
            <person name="Pangilinan J."/>
            <person name="Riley R."/>
            <person name="LaButti K."/>
            <person name="Andreopoulos B."/>
            <person name="Lipzen A."/>
            <person name="Chen C."/>
            <person name="Yan M."/>
            <person name="Daum C."/>
            <person name="Ng V."/>
            <person name="Clum A."/>
            <person name="Steindorff A."/>
            <person name="Ohm R.A."/>
            <person name="Martin F."/>
            <person name="Silar P."/>
            <person name="Natvig D.O."/>
            <person name="Lalanne C."/>
            <person name="Gautier V."/>
            <person name="Ament-Velasquez S.L."/>
            <person name="Kruys A."/>
            <person name="Hutchinson M.I."/>
            <person name="Powell A.J."/>
            <person name="Barry K."/>
            <person name="Miller A.N."/>
            <person name="Grigoriev I.V."/>
            <person name="Debuchy R."/>
            <person name="Gladieux P."/>
            <person name="Hiltunen Thoren M."/>
            <person name="Johannesson H."/>
        </authorList>
    </citation>
    <scope>NUCLEOTIDE SEQUENCE</scope>
    <source>
        <strain evidence="4">CBS 990.96</strain>
    </source>
</reference>
<dbReference type="Proteomes" id="UP001301958">
    <property type="component" value="Unassembled WGS sequence"/>
</dbReference>
<keyword evidence="4" id="KW-0131">Cell cycle</keyword>
<dbReference type="InterPro" id="IPR003959">
    <property type="entry name" value="ATPase_AAA_core"/>
</dbReference>
<dbReference type="SMART" id="SM00382">
    <property type="entry name" value="AAA"/>
    <property type="match status" value="1"/>
</dbReference>
<evidence type="ECO:0000256" key="1">
    <source>
        <dbReference type="ARBA" id="ARBA00022741"/>
    </source>
</evidence>
<keyword evidence="2" id="KW-0067">ATP-binding</keyword>
<evidence type="ECO:0000313" key="4">
    <source>
        <dbReference type="EMBL" id="KAK4225949.1"/>
    </source>
</evidence>
<dbReference type="PANTHER" id="PTHR45644">
    <property type="entry name" value="AAA ATPASE, PUTATIVE (AFU_ORTHOLOGUE AFUA_2G12920)-RELATED-RELATED"/>
    <property type="match status" value="1"/>
</dbReference>
<dbReference type="InterPro" id="IPR027417">
    <property type="entry name" value="P-loop_NTPase"/>
</dbReference>
<feature type="domain" description="AAA+ ATPase" evidence="3">
    <location>
        <begin position="19"/>
        <end position="156"/>
    </location>
</feature>
<dbReference type="Gene3D" id="3.40.50.300">
    <property type="entry name" value="P-loop containing nucleotide triphosphate hydrolases"/>
    <property type="match status" value="1"/>
</dbReference>
<dbReference type="GO" id="GO:0005741">
    <property type="term" value="C:mitochondrial outer membrane"/>
    <property type="evidence" value="ECO:0007669"/>
    <property type="project" value="TreeGrafter"/>
</dbReference>
<proteinExistence type="predicted"/>
<dbReference type="AlphaFoldDB" id="A0AAN7H1Q1"/>
<dbReference type="Gene3D" id="1.10.8.60">
    <property type="match status" value="1"/>
</dbReference>
<protein>
    <submittedName>
        <fullName evidence="4">Cell division cycle protein 48-like protein</fullName>
    </submittedName>
</protein>
<dbReference type="InterPro" id="IPR003593">
    <property type="entry name" value="AAA+_ATPase"/>
</dbReference>
<evidence type="ECO:0000256" key="2">
    <source>
        <dbReference type="ARBA" id="ARBA00022840"/>
    </source>
</evidence>
<dbReference type="InterPro" id="IPR051701">
    <property type="entry name" value="Mito_OM_Translocase_MSP1"/>
</dbReference>
<accession>A0AAN7H1Q1</accession>
<evidence type="ECO:0000259" key="3">
    <source>
        <dbReference type="SMART" id="SM00382"/>
    </source>
</evidence>
<dbReference type="GO" id="GO:0016887">
    <property type="term" value="F:ATP hydrolysis activity"/>
    <property type="evidence" value="ECO:0007669"/>
    <property type="project" value="InterPro"/>
</dbReference>
<keyword evidence="4" id="KW-0132">Cell division</keyword>
<dbReference type="CDD" id="cd19481">
    <property type="entry name" value="RecA-like_protease"/>
    <property type="match status" value="1"/>
</dbReference>
<gene>
    <name evidence="4" type="ORF">QBC38DRAFT_529999</name>
</gene>
<dbReference type="Pfam" id="PF00004">
    <property type="entry name" value="AAA"/>
    <property type="match status" value="1"/>
</dbReference>
<reference evidence="4" key="2">
    <citation type="submission" date="2023-05" db="EMBL/GenBank/DDBJ databases">
        <authorList>
            <consortium name="Lawrence Berkeley National Laboratory"/>
            <person name="Steindorff A."/>
            <person name="Hensen N."/>
            <person name="Bonometti L."/>
            <person name="Westerberg I."/>
            <person name="Brannstrom I.O."/>
            <person name="Guillou S."/>
            <person name="Cros-Aarteil S."/>
            <person name="Calhoun S."/>
            <person name="Haridas S."/>
            <person name="Kuo A."/>
            <person name="Mondo S."/>
            <person name="Pangilinan J."/>
            <person name="Riley R."/>
            <person name="Labutti K."/>
            <person name="Andreopoulos B."/>
            <person name="Lipzen A."/>
            <person name="Chen C."/>
            <person name="Yanf M."/>
            <person name="Daum C."/>
            <person name="Ng V."/>
            <person name="Clum A."/>
            <person name="Ohm R."/>
            <person name="Martin F."/>
            <person name="Silar P."/>
            <person name="Natvig D."/>
            <person name="Lalanne C."/>
            <person name="Gautier V."/>
            <person name="Ament-Velasquez S.L."/>
            <person name="Kruys A."/>
            <person name="Hutchinson M.I."/>
            <person name="Powell A.J."/>
            <person name="Barry K."/>
            <person name="Miller A.N."/>
            <person name="Grigoriev I.V."/>
            <person name="Debuchy R."/>
            <person name="Gladieux P."/>
            <person name="Thoren M.H."/>
            <person name="Johannesson H."/>
        </authorList>
    </citation>
    <scope>NUCLEOTIDE SEQUENCE</scope>
    <source>
        <strain evidence="4">CBS 990.96</strain>
    </source>
</reference>
<keyword evidence="1" id="KW-0547">Nucleotide-binding</keyword>
<dbReference type="EMBL" id="MU865356">
    <property type="protein sequence ID" value="KAK4225949.1"/>
    <property type="molecule type" value="Genomic_DNA"/>
</dbReference>
<dbReference type="SUPFAM" id="SSF52540">
    <property type="entry name" value="P-loop containing nucleoside triphosphate hydrolases"/>
    <property type="match status" value="1"/>
</dbReference>
<comment type="caution">
    <text evidence="4">The sequence shown here is derived from an EMBL/GenBank/DDBJ whole genome shotgun (WGS) entry which is preliminary data.</text>
</comment>
<dbReference type="PANTHER" id="PTHR45644:SF56">
    <property type="entry name" value="AAA ATPASE, PUTATIVE (AFU_ORTHOLOGUE AFUA_2G12920)-RELATED"/>
    <property type="match status" value="1"/>
</dbReference>
<dbReference type="GO" id="GO:0005524">
    <property type="term" value="F:ATP binding"/>
    <property type="evidence" value="ECO:0007669"/>
    <property type="project" value="UniProtKB-KW"/>
</dbReference>
<organism evidence="4 5">
    <name type="scientific">Podospora fimiseda</name>
    <dbReference type="NCBI Taxonomy" id="252190"/>
    <lineage>
        <taxon>Eukaryota</taxon>
        <taxon>Fungi</taxon>
        <taxon>Dikarya</taxon>
        <taxon>Ascomycota</taxon>
        <taxon>Pezizomycotina</taxon>
        <taxon>Sordariomycetes</taxon>
        <taxon>Sordariomycetidae</taxon>
        <taxon>Sordariales</taxon>
        <taxon>Podosporaceae</taxon>
        <taxon>Podospora</taxon>
    </lineage>
</organism>
<name>A0AAN7H1Q1_9PEZI</name>